<dbReference type="HOGENOM" id="CLU_063516_1_0_1"/>
<evidence type="ECO:0000313" key="3">
    <source>
        <dbReference type="Proteomes" id="UP000009328"/>
    </source>
</evidence>
<feature type="compositionally biased region" description="Acidic residues" evidence="1">
    <location>
        <begin position="70"/>
        <end position="79"/>
    </location>
</feature>
<accession>K0KVE5</accession>
<feature type="compositionally biased region" description="Basic and acidic residues" evidence="1">
    <location>
        <begin position="1"/>
        <end position="11"/>
    </location>
</feature>
<feature type="region of interest" description="Disordered" evidence="1">
    <location>
        <begin position="180"/>
        <end position="209"/>
    </location>
</feature>
<comment type="caution">
    <text evidence="2">The sequence shown here is derived from an EMBL/GenBank/DDBJ whole genome shotgun (WGS) entry which is preliminary data.</text>
</comment>
<dbReference type="EMBL" id="CAIF01000195">
    <property type="protein sequence ID" value="CCH45419.1"/>
    <property type="molecule type" value="Genomic_DNA"/>
</dbReference>
<dbReference type="InParanoid" id="K0KVE5"/>
<reference evidence="2 3" key="1">
    <citation type="journal article" date="2012" name="Eukaryot. Cell">
        <title>Draft genome sequence of Wickerhamomyces ciferrii NRRL Y-1031 F-60-10.</title>
        <authorList>
            <person name="Schneider J."/>
            <person name="Andrea H."/>
            <person name="Blom J."/>
            <person name="Jaenicke S."/>
            <person name="Ruckert C."/>
            <person name="Schorsch C."/>
            <person name="Szczepanowski R."/>
            <person name="Farwick M."/>
            <person name="Goesmann A."/>
            <person name="Puhler A."/>
            <person name="Schaffer S."/>
            <person name="Tauch A."/>
            <person name="Kohler T."/>
            <person name="Brinkrolf K."/>
        </authorList>
    </citation>
    <scope>NUCLEOTIDE SEQUENCE [LARGE SCALE GENOMIC DNA]</scope>
    <source>
        <strain evidence="3">ATCC 14091 / BCRC 22168 / CBS 111 / JCM 3599 / NBRC 0793 / NRRL Y-1031 F-60-10</strain>
    </source>
</reference>
<proteinExistence type="predicted"/>
<dbReference type="Proteomes" id="UP000009328">
    <property type="component" value="Unassembled WGS sequence"/>
</dbReference>
<evidence type="ECO:0000256" key="1">
    <source>
        <dbReference type="SAM" id="MobiDB-lite"/>
    </source>
</evidence>
<gene>
    <name evidence="2" type="ORF">BN7_5001</name>
</gene>
<evidence type="ECO:0000313" key="2">
    <source>
        <dbReference type="EMBL" id="CCH45419.1"/>
    </source>
</evidence>
<name>K0KVE5_WICCF</name>
<protein>
    <submittedName>
        <fullName evidence="2">Uncharacterized protein</fullName>
    </submittedName>
</protein>
<organism evidence="2 3">
    <name type="scientific">Wickerhamomyces ciferrii (strain ATCC 14091 / BCRC 22168 / CBS 111 / JCM 3599 / NBRC 0793 / NRRL Y-1031 F-60-10)</name>
    <name type="common">Yeast</name>
    <name type="synonym">Pichia ciferrii</name>
    <dbReference type="NCBI Taxonomy" id="1206466"/>
    <lineage>
        <taxon>Eukaryota</taxon>
        <taxon>Fungi</taxon>
        <taxon>Dikarya</taxon>
        <taxon>Ascomycota</taxon>
        <taxon>Saccharomycotina</taxon>
        <taxon>Saccharomycetes</taxon>
        <taxon>Phaffomycetales</taxon>
        <taxon>Wickerhamomycetaceae</taxon>
        <taxon>Wickerhamomyces</taxon>
    </lineage>
</organism>
<dbReference type="eggNOG" id="ENOG502RZ25">
    <property type="taxonomic scope" value="Eukaryota"/>
</dbReference>
<keyword evidence="3" id="KW-1185">Reference proteome</keyword>
<sequence>MATPLQERHENNSNTTHDSIKSSLKRSKSFGLQRAGVSFAPNKKLCLSPMLSRRNSATIAALYNDSSSSSDEDQDDSQDESCYVNNQRRARKRAFSFKRSASFSDNKLNRAVSKYSDDDEEDVTSNVDVKETRVDESIEKKITAIISPRLSPKQEQIEIEPRNIQLSSPVSNAIVDSIEPTPFTKHGRHDSFTNQSLSGEAKSNIRRSSFDGDQTARSRCFEYLVSAIDEAWARYCDATTYAEDEVFHNDNNSYLPNTPASLGLSDNEDFDEDKREIYDDLEDGYKSASTNITEYDSDFDSKRRASTQPSSVKLQHLKDRLLKAKYYLQDFIESDSVDEACAFWKRWDLVKYATIELVEDDDDDEIIESTIEDLEKGRLYGYS</sequence>
<feature type="region of interest" description="Disordered" evidence="1">
    <location>
        <begin position="1"/>
        <end position="27"/>
    </location>
</feature>
<feature type="region of interest" description="Disordered" evidence="1">
    <location>
        <begin position="64"/>
        <end position="85"/>
    </location>
</feature>
<dbReference type="AlphaFoldDB" id="K0KVE5"/>